<dbReference type="PANTHER" id="PTHR43092">
    <property type="entry name" value="L-CYSTEINE DESULFHYDRASE"/>
    <property type="match status" value="1"/>
</dbReference>
<evidence type="ECO:0008006" key="4">
    <source>
        <dbReference type="Google" id="ProtNLM"/>
    </source>
</evidence>
<dbReference type="AlphaFoldDB" id="A0A2X3KWS9"/>
<gene>
    <name evidence="2" type="ORF">BARAN1_1014</name>
</gene>
<reference evidence="3" key="1">
    <citation type="submission" date="2018-05" db="EMBL/GenBank/DDBJ databases">
        <authorList>
            <person name="Hao L."/>
        </authorList>
    </citation>
    <scope>NUCLEOTIDE SEQUENCE [LARGE SCALE GENOMIC DNA]</scope>
</reference>
<dbReference type="KEGG" id="bana:BARAN1_1014"/>
<accession>A0A2X3KWS9</accession>
<dbReference type="EMBL" id="LS483254">
    <property type="protein sequence ID" value="SQD93038.1"/>
    <property type="molecule type" value="Genomic_DNA"/>
</dbReference>
<sequence length="80" mass="9191">MPAPPSLCDLFSLRQDVVFLDHGPFGACPQPVFAAYQRWQRELEEEPVEFLDRRFDALMADARRARFHPGMRLWNGSGNG</sequence>
<dbReference type="RefSeq" id="WP_231944244.1">
    <property type="nucleotide sequence ID" value="NZ_LS483254.1"/>
</dbReference>
<evidence type="ECO:0000256" key="1">
    <source>
        <dbReference type="ARBA" id="ARBA00022898"/>
    </source>
</evidence>
<organism evidence="2 3">
    <name type="scientific">Candidatus Bipolaricaulis anaerobius</name>
    <dbReference type="NCBI Taxonomy" id="2026885"/>
    <lineage>
        <taxon>Bacteria</taxon>
        <taxon>Candidatus Bipolaricaulota</taxon>
        <taxon>Candidatus Bipolaricaulia</taxon>
        <taxon>Candidatus Bipolaricaulales</taxon>
        <taxon>Candidatus Bipolaricaulaceae</taxon>
        <taxon>Candidatus Bipolaricaulis</taxon>
    </lineage>
</organism>
<evidence type="ECO:0000313" key="2">
    <source>
        <dbReference type="EMBL" id="SQD93038.1"/>
    </source>
</evidence>
<protein>
    <recommendedName>
        <fullName evidence="4">Aminotransferase</fullName>
    </recommendedName>
</protein>
<keyword evidence="1" id="KW-0663">Pyridoxal phosphate</keyword>
<evidence type="ECO:0000313" key="3">
    <source>
        <dbReference type="Proteomes" id="UP000249818"/>
    </source>
</evidence>
<dbReference type="Proteomes" id="UP000249818">
    <property type="component" value="Chromosome BARAN1"/>
</dbReference>
<proteinExistence type="predicted"/>
<name>A0A2X3KWS9_9BACT</name>
<keyword evidence="3" id="KW-1185">Reference proteome</keyword>
<dbReference type="PANTHER" id="PTHR43092:SF2">
    <property type="entry name" value="HERCYNYLCYSTEINE SULFOXIDE LYASE"/>
    <property type="match status" value="1"/>
</dbReference>